<evidence type="ECO:0000256" key="6">
    <source>
        <dbReference type="ARBA" id="ARBA00023295"/>
    </source>
</evidence>
<dbReference type="RefSeq" id="WP_137314928.1">
    <property type="nucleotide sequence ID" value="NZ_CP040017.1"/>
</dbReference>
<dbReference type="GO" id="GO:0031640">
    <property type="term" value="P:killing of cells of another organism"/>
    <property type="evidence" value="ECO:0007669"/>
    <property type="project" value="UniProtKB-KW"/>
</dbReference>
<evidence type="ECO:0000313" key="10">
    <source>
        <dbReference type="EMBL" id="QCP12088.1"/>
    </source>
</evidence>
<evidence type="ECO:0000256" key="7">
    <source>
        <dbReference type="RuleBase" id="RU003788"/>
    </source>
</evidence>
<dbReference type="Pfam" id="PF00959">
    <property type="entry name" value="Phage_lysozyme"/>
    <property type="match status" value="1"/>
</dbReference>
<dbReference type="CDD" id="cd00737">
    <property type="entry name" value="lyz_endolysin_autolysin"/>
    <property type="match status" value="1"/>
</dbReference>
<keyword evidence="6 7" id="KW-0326">Glycosidase</keyword>
<dbReference type="AlphaFoldDB" id="A0A4P8HTQ2"/>
<sequence length="248" mass="27457">MKKRGVTHRIVVLSIALLSVQLPHGAYAQQMSPVGVHVTSQSLIEDLSAPLGVATSGTARPLTPITLLMIKDFEGWAALHYDDPAGYCTIGYGHLISLKRCMHTPLGKFANQLSLGEGNELLEFDTRSARRTVQQLVSTELTDDQYGALASFVFNIGKRKFAESTMLALLNMKEFDAASKEFRRWIKAKGEVLDGLVDRRKCEEALFNKVLRLDKEGKFNRNMCQSFGAAPSENLIDIEIGEQLKGVK</sequence>
<dbReference type="GO" id="GO:0003796">
    <property type="term" value="F:lysozyme activity"/>
    <property type="evidence" value="ECO:0007669"/>
    <property type="project" value="UniProtKB-EC"/>
</dbReference>
<keyword evidence="3 7" id="KW-0081">Bacteriolytic enzyme</keyword>
<feature type="chain" id="PRO_5044607494" description="Lysozyme" evidence="8">
    <location>
        <begin position="29"/>
        <end position="248"/>
    </location>
</feature>
<dbReference type="InterPro" id="IPR023346">
    <property type="entry name" value="Lysozyme-like_dom_sf"/>
</dbReference>
<dbReference type="Gene3D" id="1.10.530.40">
    <property type="match status" value="1"/>
</dbReference>
<keyword evidence="8" id="KW-0732">Signal</keyword>
<evidence type="ECO:0000256" key="4">
    <source>
        <dbReference type="ARBA" id="ARBA00022801"/>
    </source>
</evidence>
<dbReference type="InterPro" id="IPR034690">
    <property type="entry name" value="Endolysin_T4_type"/>
</dbReference>
<dbReference type="PANTHER" id="PTHR38107:SF3">
    <property type="entry name" value="LYSOZYME RRRD-RELATED"/>
    <property type="match status" value="1"/>
</dbReference>
<evidence type="ECO:0000313" key="12">
    <source>
        <dbReference type="Proteomes" id="UP000584325"/>
    </source>
</evidence>
<dbReference type="EMBL" id="JACHXS010000002">
    <property type="protein sequence ID" value="MBB3220376.1"/>
    <property type="molecule type" value="Genomic_DNA"/>
</dbReference>
<evidence type="ECO:0000313" key="9">
    <source>
        <dbReference type="EMBL" id="MBB3220376.1"/>
    </source>
</evidence>
<proteinExistence type="inferred from homology"/>
<dbReference type="Proteomes" id="UP000584325">
    <property type="component" value="Unassembled WGS sequence"/>
</dbReference>
<comment type="similarity">
    <text evidence="7">Belongs to the glycosyl hydrolase 24 family.</text>
</comment>
<keyword evidence="2 7" id="KW-0929">Antimicrobial</keyword>
<reference evidence="9 12" key="2">
    <citation type="submission" date="2020-08" db="EMBL/GenBank/DDBJ databases">
        <title>Genomic Encyclopedia of Type Strains, Phase III (KMG-III): the genomes of soil and plant-associated and newly described type strains.</title>
        <authorList>
            <person name="Whitman W."/>
        </authorList>
    </citation>
    <scope>NUCLEOTIDE SEQUENCE [LARGE SCALE GENOMIC DNA]</scope>
    <source>
        <strain evidence="9 12">CECT 7753</strain>
    </source>
</reference>
<dbReference type="GO" id="GO:0016998">
    <property type="term" value="P:cell wall macromolecule catabolic process"/>
    <property type="evidence" value="ECO:0007669"/>
    <property type="project" value="InterPro"/>
</dbReference>
<organism evidence="9 12">
    <name type="scientific">Pseudoduganella umbonata</name>
    <dbReference type="NCBI Taxonomy" id="864828"/>
    <lineage>
        <taxon>Bacteria</taxon>
        <taxon>Pseudomonadati</taxon>
        <taxon>Pseudomonadota</taxon>
        <taxon>Betaproteobacteria</taxon>
        <taxon>Burkholderiales</taxon>
        <taxon>Oxalobacteraceae</taxon>
        <taxon>Telluria group</taxon>
        <taxon>Pseudoduganella</taxon>
    </lineage>
</organism>
<name>A0A4P8HTQ2_9BURK</name>
<dbReference type="InterPro" id="IPR002196">
    <property type="entry name" value="Glyco_hydro_24"/>
</dbReference>
<evidence type="ECO:0000256" key="8">
    <source>
        <dbReference type="SAM" id="SignalP"/>
    </source>
</evidence>
<feature type="signal peptide" evidence="8">
    <location>
        <begin position="1"/>
        <end position="28"/>
    </location>
</feature>
<keyword evidence="5" id="KW-1035">Host cytoplasm</keyword>
<gene>
    <name evidence="10" type="ORF">FCL38_17955</name>
    <name evidence="9" type="ORF">FHS02_001175</name>
</gene>
<reference evidence="10 11" key="1">
    <citation type="submission" date="2019-05" db="EMBL/GenBank/DDBJ databases">
        <title>Draft Genome Sequences of Six Type Strains of the Genus Massilia.</title>
        <authorList>
            <person name="Miess H."/>
            <person name="Frediansyhah A."/>
            <person name="Gross H."/>
        </authorList>
    </citation>
    <scope>NUCLEOTIDE SEQUENCE [LARGE SCALE GENOMIC DNA]</scope>
    <source>
        <strain evidence="10 11">DSMZ 26121</strain>
    </source>
</reference>
<evidence type="ECO:0000313" key="11">
    <source>
        <dbReference type="Proteomes" id="UP000298763"/>
    </source>
</evidence>
<dbReference type="HAMAP" id="MF_04110">
    <property type="entry name" value="ENDOLYSIN_T4"/>
    <property type="match status" value="1"/>
</dbReference>
<evidence type="ECO:0000256" key="3">
    <source>
        <dbReference type="ARBA" id="ARBA00022638"/>
    </source>
</evidence>
<dbReference type="GO" id="GO:0009253">
    <property type="term" value="P:peptidoglycan catabolic process"/>
    <property type="evidence" value="ECO:0007669"/>
    <property type="project" value="InterPro"/>
</dbReference>
<keyword evidence="11" id="KW-1185">Reference proteome</keyword>
<dbReference type="PANTHER" id="PTHR38107">
    <property type="match status" value="1"/>
</dbReference>
<evidence type="ECO:0000256" key="5">
    <source>
        <dbReference type="ARBA" id="ARBA00023200"/>
    </source>
</evidence>
<dbReference type="GO" id="GO:0042742">
    <property type="term" value="P:defense response to bacterium"/>
    <property type="evidence" value="ECO:0007669"/>
    <property type="project" value="UniProtKB-KW"/>
</dbReference>
<evidence type="ECO:0000256" key="2">
    <source>
        <dbReference type="ARBA" id="ARBA00022529"/>
    </source>
</evidence>
<dbReference type="SUPFAM" id="SSF53955">
    <property type="entry name" value="Lysozyme-like"/>
    <property type="match status" value="1"/>
</dbReference>
<protein>
    <recommendedName>
        <fullName evidence="7">Lysozyme</fullName>
        <ecNumber evidence="7">3.2.1.17</ecNumber>
    </recommendedName>
</protein>
<accession>A0A4P8HTQ2</accession>
<dbReference type="Proteomes" id="UP000298763">
    <property type="component" value="Chromosome"/>
</dbReference>
<dbReference type="InterPro" id="IPR023347">
    <property type="entry name" value="Lysozyme_dom_sf"/>
</dbReference>
<dbReference type="OrthoDB" id="5327667at2"/>
<dbReference type="InterPro" id="IPR033907">
    <property type="entry name" value="Endolysin_autolysin"/>
</dbReference>
<comment type="catalytic activity">
    <reaction evidence="1 7">
        <text>Hydrolysis of (1-&gt;4)-beta-linkages between N-acetylmuramic acid and N-acetyl-D-glucosamine residues in a peptidoglycan and between N-acetyl-D-glucosamine residues in chitodextrins.</text>
        <dbReference type="EC" id="3.2.1.17"/>
    </reaction>
</comment>
<keyword evidence="4 7" id="KW-0378">Hydrolase</keyword>
<dbReference type="EMBL" id="CP040017">
    <property type="protein sequence ID" value="QCP12088.1"/>
    <property type="molecule type" value="Genomic_DNA"/>
</dbReference>
<dbReference type="InterPro" id="IPR051018">
    <property type="entry name" value="Bacteriophage_GH24"/>
</dbReference>
<evidence type="ECO:0000256" key="1">
    <source>
        <dbReference type="ARBA" id="ARBA00000632"/>
    </source>
</evidence>
<dbReference type="EC" id="3.2.1.17" evidence="7"/>